<comment type="caution">
    <text evidence="1">The sequence shown here is derived from an EMBL/GenBank/DDBJ whole genome shotgun (WGS) entry which is preliminary data.</text>
</comment>
<reference evidence="1 2" key="1">
    <citation type="submission" date="2019-04" db="EMBL/GenBank/DDBJ databases">
        <title>Whole genome sequencing of Brevibacillus sp. TGS2-1.</title>
        <authorList>
            <person name="Choi A."/>
        </authorList>
    </citation>
    <scope>NUCLEOTIDE SEQUENCE [LARGE SCALE GENOMIC DNA]</scope>
    <source>
        <strain evidence="1 2">TGS2-1</strain>
    </source>
</reference>
<evidence type="ECO:0000313" key="2">
    <source>
        <dbReference type="Proteomes" id="UP000307841"/>
    </source>
</evidence>
<dbReference type="AlphaFoldDB" id="A0A4V5TQS3"/>
<accession>A0A4V5TQS3</accession>
<evidence type="ECO:0000313" key="1">
    <source>
        <dbReference type="EMBL" id="TKI55113.1"/>
    </source>
</evidence>
<dbReference type="EMBL" id="SZNK01000001">
    <property type="protein sequence ID" value="TKI55113.1"/>
    <property type="molecule type" value="Genomic_DNA"/>
</dbReference>
<proteinExistence type="predicted"/>
<dbReference type="RefSeq" id="WP_137028492.1">
    <property type="nucleotide sequence ID" value="NZ_SZNK01000001.1"/>
</dbReference>
<dbReference type="OrthoDB" id="2054820at2"/>
<dbReference type="Pfam" id="PF05119">
    <property type="entry name" value="Terminase_4"/>
    <property type="match status" value="1"/>
</dbReference>
<dbReference type="Proteomes" id="UP000307841">
    <property type="component" value="Unassembled WGS sequence"/>
</dbReference>
<gene>
    <name evidence="1" type="ORF">E8L90_06375</name>
</gene>
<protein>
    <submittedName>
        <fullName evidence="1">P27 family phage terminase small subunit</fullName>
    </submittedName>
</protein>
<sequence length="117" mass="13089">MAVAKVTKAAVKRTTIRDMKNLGTYKKEYDRIIEIYAELVEQHAILNERFLESDYKIEVSTTDGSTKKAPIVATLESLRKDILAYTDRLCLNPKTIDGIKIEKKKTSALAAALSGLE</sequence>
<organism evidence="1 2">
    <name type="scientific">Brevibacillus antibioticus</name>
    <dbReference type="NCBI Taxonomy" id="2570228"/>
    <lineage>
        <taxon>Bacteria</taxon>
        <taxon>Bacillati</taxon>
        <taxon>Bacillota</taxon>
        <taxon>Bacilli</taxon>
        <taxon>Bacillales</taxon>
        <taxon>Paenibacillaceae</taxon>
        <taxon>Brevibacillus</taxon>
    </lineage>
</organism>
<name>A0A4V5TQS3_9BACL</name>
<keyword evidence="2" id="KW-1185">Reference proteome</keyword>
<dbReference type="InterPro" id="IPR006448">
    <property type="entry name" value="Phage_term_ssu_P27"/>
</dbReference>